<dbReference type="PATRIC" id="fig|69.6.peg.4559"/>
<accession>A0A0S2DN63</accession>
<name>A0A0S2DN63_LYSEN</name>
<dbReference type="AlphaFoldDB" id="A0A0S2DN63"/>
<proteinExistence type="predicted"/>
<dbReference type="SUPFAM" id="SSF48452">
    <property type="entry name" value="TPR-like"/>
    <property type="match status" value="2"/>
</dbReference>
<reference evidence="1 2" key="1">
    <citation type="submission" date="2015-11" db="EMBL/GenBank/DDBJ databases">
        <title>Genome sequences of Lysobacter enzymogenes strain C3 and Lysobacter antibioticus ATCC 29479.</title>
        <authorList>
            <person name="Kobayashi D.Y."/>
        </authorList>
    </citation>
    <scope>NUCLEOTIDE SEQUENCE [LARGE SCALE GENOMIC DNA]</scope>
    <source>
        <strain evidence="1 2">C3</strain>
    </source>
</reference>
<evidence type="ECO:0000313" key="1">
    <source>
        <dbReference type="EMBL" id="ALN59964.1"/>
    </source>
</evidence>
<sequence>MGSHLLDPKSYDSVKALRFNFLFTFVKPGTRTHGSMSAAPDFAALTARHQRLQQYLQADPDNLGLLADAASAAFDARHLDECDALIARYARHAAPTPSLRNLAGLSAMSASRFDEAETQFASLLTEFDDPQLRFNHAYAVAMQARYEQALQGLDDAVLEQVAEAIRLKMLCLYHLGRLDDVVELGERYAQHPQAGEQVRGLLATALFDADEFERAQHYAALAPDSVGGLTVLGLLALHEDDTATARQRFALALEADPASGRAQLGEGLACLAEHDFAAAAPRLDRAATLLRSHAGSWLSAGWAYLMAGQPAQARERFERSLQTDRGFAEATGALAVVDAFEGHDEQARHRAEVALRLDPNCLSATYARSLLLARGGREQEGAALYQQMLQRPLGEDGPSIAQLIARRASHGARD</sequence>
<dbReference type="SMART" id="SM00028">
    <property type="entry name" value="TPR"/>
    <property type="match status" value="4"/>
</dbReference>
<dbReference type="STRING" id="69.GLE_4623"/>
<dbReference type="Gene3D" id="1.25.40.10">
    <property type="entry name" value="Tetratricopeptide repeat domain"/>
    <property type="match status" value="1"/>
</dbReference>
<dbReference type="Proteomes" id="UP000061569">
    <property type="component" value="Chromosome"/>
</dbReference>
<dbReference type="KEGG" id="lez:GLE_4623"/>
<dbReference type="InterPro" id="IPR019734">
    <property type="entry name" value="TPR_rpt"/>
</dbReference>
<evidence type="ECO:0000313" key="2">
    <source>
        <dbReference type="Proteomes" id="UP000061569"/>
    </source>
</evidence>
<gene>
    <name evidence="1" type="ORF">GLE_4623</name>
</gene>
<dbReference type="Pfam" id="PF13432">
    <property type="entry name" value="TPR_16"/>
    <property type="match status" value="2"/>
</dbReference>
<dbReference type="EMBL" id="CP013140">
    <property type="protein sequence ID" value="ALN59964.1"/>
    <property type="molecule type" value="Genomic_DNA"/>
</dbReference>
<protein>
    <submittedName>
        <fullName evidence="1">Tetratricopeptide repeat</fullName>
    </submittedName>
</protein>
<dbReference type="InterPro" id="IPR011990">
    <property type="entry name" value="TPR-like_helical_dom_sf"/>
</dbReference>
<organism evidence="1 2">
    <name type="scientific">Lysobacter enzymogenes</name>
    <dbReference type="NCBI Taxonomy" id="69"/>
    <lineage>
        <taxon>Bacteria</taxon>
        <taxon>Pseudomonadati</taxon>
        <taxon>Pseudomonadota</taxon>
        <taxon>Gammaproteobacteria</taxon>
        <taxon>Lysobacterales</taxon>
        <taxon>Lysobacteraceae</taxon>
        <taxon>Lysobacter</taxon>
    </lineage>
</organism>